<accession>A0A1B6PIE8</accession>
<evidence type="ECO:0000313" key="1">
    <source>
        <dbReference type="EMBL" id="KXG25460.1"/>
    </source>
</evidence>
<reference evidence="1 2" key="1">
    <citation type="journal article" date="2009" name="Nature">
        <title>The Sorghum bicolor genome and the diversification of grasses.</title>
        <authorList>
            <person name="Paterson A.H."/>
            <person name="Bowers J.E."/>
            <person name="Bruggmann R."/>
            <person name="Dubchak I."/>
            <person name="Grimwood J."/>
            <person name="Gundlach H."/>
            <person name="Haberer G."/>
            <person name="Hellsten U."/>
            <person name="Mitros T."/>
            <person name="Poliakov A."/>
            <person name="Schmutz J."/>
            <person name="Spannagl M."/>
            <person name="Tang H."/>
            <person name="Wang X."/>
            <person name="Wicker T."/>
            <person name="Bharti A.K."/>
            <person name="Chapman J."/>
            <person name="Feltus F.A."/>
            <person name="Gowik U."/>
            <person name="Grigoriev I.V."/>
            <person name="Lyons E."/>
            <person name="Maher C.A."/>
            <person name="Martis M."/>
            <person name="Narechania A."/>
            <person name="Otillar R.P."/>
            <person name="Penning B.W."/>
            <person name="Salamov A.A."/>
            <person name="Wang Y."/>
            <person name="Zhang L."/>
            <person name="Carpita N.C."/>
            <person name="Freeling M."/>
            <person name="Gingle A.R."/>
            <person name="Hash C.T."/>
            <person name="Keller B."/>
            <person name="Klein P."/>
            <person name="Kresovich S."/>
            <person name="McCann M.C."/>
            <person name="Ming R."/>
            <person name="Peterson D.G."/>
            <person name="Mehboob-ur-Rahman"/>
            <person name="Ware D."/>
            <person name="Westhoff P."/>
            <person name="Mayer K.F."/>
            <person name="Messing J."/>
            <person name="Rokhsar D.S."/>
        </authorList>
    </citation>
    <scope>NUCLEOTIDE SEQUENCE [LARGE SCALE GENOMIC DNA]</scope>
    <source>
        <strain evidence="2">cv. BTx623</strain>
    </source>
</reference>
<sequence>MARILTMAILVSTHQANCGCLYYLSLANKWCVWLSGLFCIESSLLGASNFAPFETFSQTGDGHLGEHDKHLLLLGSLPWQQQGILRRSTWQ</sequence>
<organism evidence="1 2">
    <name type="scientific">Sorghum bicolor</name>
    <name type="common">Sorghum</name>
    <name type="synonym">Sorghum vulgare</name>
    <dbReference type="NCBI Taxonomy" id="4558"/>
    <lineage>
        <taxon>Eukaryota</taxon>
        <taxon>Viridiplantae</taxon>
        <taxon>Streptophyta</taxon>
        <taxon>Embryophyta</taxon>
        <taxon>Tracheophyta</taxon>
        <taxon>Spermatophyta</taxon>
        <taxon>Magnoliopsida</taxon>
        <taxon>Liliopsida</taxon>
        <taxon>Poales</taxon>
        <taxon>Poaceae</taxon>
        <taxon>PACMAD clade</taxon>
        <taxon>Panicoideae</taxon>
        <taxon>Andropogonodae</taxon>
        <taxon>Andropogoneae</taxon>
        <taxon>Sorghinae</taxon>
        <taxon>Sorghum</taxon>
    </lineage>
</organism>
<dbReference type="InParanoid" id="A0A1B6PIE8"/>
<evidence type="ECO:0000313" key="2">
    <source>
        <dbReference type="Proteomes" id="UP000000768"/>
    </source>
</evidence>
<name>A0A1B6PIE8_SORBI</name>
<proteinExistence type="predicted"/>
<dbReference type="Gramene" id="KXG25460">
    <property type="protein sequence ID" value="KXG25460"/>
    <property type="gene ID" value="SORBI_3007G182400"/>
</dbReference>
<dbReference type="Proteomes" id="UP000000768">
    <property type="component" value="Chromosome 7"/>
</dbReference>
<dbReference type="AlphaFoldDB" id="A0A1B6PIE8"/>
<keyword evidence="2" id="KW-1185">Reference proteome</keyword>
<protein>
    <submittedName>
        <fullName evidence="1">Uncharacterized protein</fullName>
    </submittedName>
</protein>
<gene>
    <name evidence="1" type="ORF">SORBI_3007G182400</name>
</gene>
<dbReference type="EMBL" id="CM000766">
    <property type="protein sequence ID" value="KXG25460.1"/>
    <property type="molecule type" value="Genomic_DNA"/>
</dbReference>
<reference evidence="2" key="2">
    <citation type="journal article" date="2018" name="Plant J.">
        <title>The Sorghum bicolor reference genome: improved assembly, gene annotations, a transcriptome atlas, and signatures of genome organization.</title>
        <authorList>
            <person name="McCormick R.F."/>
            <person name="Truong S.K."/>
            <person name="Sreedasyam A."/>
            <person name="Jenkins J."/>
            <person name="Shu S."/>
            <person name="Sims D."/>
            <person name="Kennedy M."/>
            <person name="Amirebrahimi M."/>
            <person name="Weers B.D."/>
            <person name="McKinley B."/>
            <person name="Mattison A."/>
            <person name="Morishige D.T."/>
            <person name="Grimwood J."/>
            <person name="Schmutz J."/>
            <person name="Mullet J.E."/>
        </authorList>
    </citation>
    <scope>NUCLEOTIDE SEQUENCE [LARGE SCALE GENOMIC DNA]</scope>
    <source>
        <strain evidence="2">cv. BTx623</strain>
    </source>
</reference>